<proteinExistence type="predicted"/>
<dbReference type="AlphaFoldDB" id="A0A9R1X1Y2"/>
<evidence type="ECO:0000313" key="2">
    <source>
        <dbReference type="Proteomes" id="UP000235145"/>
    </source>
</evidence>
<reference evidence="1 2" key="1">
    <citation type="journal article" date="2017" name="Nat. Commun.">
        <title>Genome assembly with in vitro proximity ligation data and whole-genome triplication in lettuce.</title>
        <authorList>
            <person name="Reyes-Chin-Wo S."/>
            <person name="Wang Z."/>
            <person name="Yang X."/>
            <person name="Kozik A."/>
            <person name="Arikit S."/>
            <person name="Song C."/>
            <person name="Xia L."/>
            <person name="Froenicke L."/>
            <person name="Lavelle D.O."/>
            <person name="Truco M.J."/>
            <person name="Xia R."/>
            <person name="Zhu S."/>
            <person name="Xu C."/>
            <person name="Xu H."/>
            <person name="Xu X."/>
            <person name="Cox K."/>
            <person name="Korf I."/>
            <person name="Meyers B.C."/>
            <person name="Michelmore R.W."/>
        </authorList>
    </citation>
    <scope>NUCLEOTIDE SEQUENCE [LARGE SCALE GENOMIC DNA]</scope>
    <source>
        <strain evidence="2">cv. Salinas</strain>
        <tissue evidence="1">Seedlings</tissue>
    </source>
</reference>
<accession>A0A9R1X1Y2</accession>
<comment type="caution">
    <text evidence="1">The sequence shown here is derived from an EMBL/GenBank/DDBJ whole genome shotgun (WGS) entry which is preliminary data.</text>
</comment>
<keyword evidence="2" id="KW-1185">Reference proteome</keyword>
<sequence>MLFEWNGAIILTSYWNGMKSKHITINTYMILTGMESQSGIHIILTGMKSQEYCLFPLLPIGPHLLGTGITGGGGGGSSAGSGGGGGGWTAGGGGGGCWAACGGG</sequence>
<dbReference type="Proteomes" id="UP000235145">
    <property type="component" value="Unassembled WGS sequence"/>
</dbReference>
<protein>
    <submittedName>
        <fullName evidence="1">Uncharacterized protein</fullName>
    </submittedName>
</protein>
<organism evidence="1 2">
    <name type="scientific">Lactuca sativa</name>
    <name type="common">Garden lettuce</name>
    <dbReference type="NCBI Taxonomy" id="4236"/>
    <lineage>
        <taxon>Eukaryota</taxon>
        <taxon>Viridiplantae</taxon>
        <taxon>Streptophyta</taxon>
        <taxon>Embryophyta</taxon>
        <taxon>Tracheophyta</taxon>
        <taxon>Spermatophyta</taxon>
        <taxon>Magnoliopsida</taxon>
        <taxon>eudicotyledons</taxon>
        <taxon>Gunneridae</taxon>
        <taxon>Pentapetalae</taxon>
        <taxon>asterids</taxon>
        <taxon>campanulids</taxon>
        <taxon>Asterales</taxon>
        <taxon>Asteraceae</taxon>
        <taxon>Cichorioideae</taxon>
        <taxon>Cichorieae</taxon>
        <taxon>Lactucinae</taxon>
        <taxon>Lactuca</taxon>
    </lineage>
</organism>
<name>A0A9R1X1Y2_LACSA</name>
<dbReference type="EMBL" id="NBSK02000008">
    <property type="protein sequence ID" value="KAJ0193262.1"/>
    <property type="molecule type" value="Genomic_DNA"/>
</dbReference>
<evidence type="ECO:0000313" key="1">
    <source>
        <dbReference type="EMBL" id="KAJ0193262.1"/>
    </source>
</evidence>
<gene>
    <name evidence="1" type="ORF">LSAT_V11C800453260</name>
</gene>